<dbReference type="GO" id="GO:0003677">
    <property type="term" value="F:DNA binding"/>
    <property type="evidence" value="ECO:0007669"/>
    <property type="project" value="InterPro"/>
</dbReference>
<dbReference type="Proteomes" id="UP001470809">
    <property type="component" value="Chromosome"/>
</dbReference>
<evidence type="ECO:0000313" key="3">
    <source>
        <dbReference type="EMBL" id="WZU66284.1"/>
    </source>
</evidence>
<dbReference type="NCBIfam" id="NF033542">
    <property type="entry name" value="transpos_IS110"/>
    <property type="match status" value="1"/>
</dbReference>
<accession>A0AAN0NL38</accession>
<dbReference type="EMBL" id="CP151767">
    <property type="protein sequence ID" value="WZU66284.1"/>
    <property type="molecule type" value="Genomic_DNA"/>
</dbReference>
<reference evidence="3" key="1">
    <citation type="submission" date="2024-08" db="EMBL/GenBank/DDBJ databases">
        <title>Phylogenomic analyses of a clade within the roseobacter group suggest taxonomic reassignments of species of the genera Aestuariivita, Citreicella, Loktanella, Nautella, Pelagibaca, Ruegeria, Thalassobius, Thiobacimonas and Tropicibacter, and the proposal o.</title>
        <authorList>
            <person name="Jeon C.O."/>
        </authorList>
    </citation>
    <scope>NUCLEOTIDE SEQUENCE</scope>
    <source>
        <strain evidence="3">SS1-5</strain>
    </source>
</reference>
<dbReference type="KEGG" id="yrh:AABB31_14595"/>
<dbReference type="PANTHER" id="PTHR33055">
    <property type="entry name" value="TRANSPOSASE FOR INSERTION SEQUENCE ELEMENT IS1111A"/>
    <property type="match status" value="1"/>
</dbReference>
<protein>
    <submittedName>
        <fullName evidence="3">IS110 family transposase</fullName>
    </submittedName>
</protein>
<gene>
    <name evidence="3" type="ORF">AABB31_14595</name>
</gene>
<organism evidence="3 4">
    <name type="scientific">Yoonia rhodophyticola</name>
    <dbReference type="NCBI Taxonomy" id="3137370"/>
    <lineage>
        <taxon>Bacteria</taxon>
        <taxon>Pseudomonadati</taxon>
        <taxon>Pseudomonadota</taxon>
        <taxon>Alphaproteobacteria</taxon>
        <taxon>Rhodobacterales</taxon>
        <taxon>Paracoccaceae</taxon>
        <taxon>Yoonia</taxon>
    </lineage>
</organism>
<dbReference type="RefSeq" id="WP_342075611.1">
    <property type="nucleotide sequence ID" value="NZ_CP151767.2"/>
</dbReference>
<evidence type="ECO:0000259" key="2">
    <source>
        <dbReference type="Pfam" id="PF02371"/>
    </source>
</evidence>
<dbReference type="InterPro" id="IPR003346">
    <property type="entry name" value="Transposase_20"/>
</dbReference>
<evidence type="ECO:0000259" key="1">
    <source>
        <dbReference type="Pfam" id="PF01548"/>
    </source>
</evidence>
<dbReference type="PANTHER" id="PTHR33055:SF13">
    <property type="entry name" value="TRANSPOSASE"/>
    <property type="match status" value="1"/>
</dbReference>
<dbReference type="Pfam" id="PF01548">
    <property type="entry name" value="DEDD_Tnp_IS110"/>
    <property type="match status" value="1"/>
</dbReference>
<feature type="domain" description="Transposase IS116/IS110/IS902 C-terminal" evidence="2">
    <location>
        <begin position="201"/>
        <end position="283"/>
    </location>
</feature>
<dbReference type="InterPro" id="IPR047650">
    <property type="entry name" value="Transpos_IS110"/>
</dbReference>
<sequence>MSRTQEKINQPTEPVYAGIDVSKNTLDFCIIPHGITMTVSNDKKGIKSLIRECKRYDVQLVALEATGKYHCLLHEMLFDAEINAAVINPFRSRQFADSMGKLAKTDTIDAHVLARFAERMKPEPDKPPGPHFKALRSLQSARRQVVSEIGDLKRQLQTTDHPLAAKQIKTRITVAERHKSVLEDEIYEVINANLDMKHKFQILLSIPGIGKLTACVMIADLAELGQVNAKQIAALAGVAPMNWDSGARQGNRMIRGGRQSVRNALYMCAVNCTSRSGPLGSFYRRLIQRGKSPKVALTAVMRKLVIIANSLVAEDRHWRADTV</sequence>
<name>A0AAN0NL38_9RHOB</name>
<dbReference type="GO" id="GO:0004803">
    <property type="term" value="F:transposase activity"/>
    <property type="evidence" value="ECO:0007669"/>
    <property type="project" value="InterPro"/>
</dbReference>
<dbReference type="AlphaFoldDB" id="A0AAN0NL38"/>
<feature type="domain" description="Transposase IS110-like N-terminal" evidence="1">
    <location>
        <begin position="17"/>
        <end position="158"/>
    </location>
</feature>
<dbReference type="InterPro" id="IPR002525">
    <property type="entry name" value="Transp_IS110-like_N"/>
</dbReference>
<dbReference type="GO" id="GO:0006313">
    <property type="term" value="P:DNA transposition"/>
    <property type="evidence" value="ECO:0007669"/>
    <property type="project" value="InterPro"/>
</dbReference>
<keyword evidence="4" id="KW-1185">Reference proteome</keyword>
<proteinExistence type="predicted"/>
<dbReference type="Pfam" id="PF02371">
    <property type="entry name" value="Transposase_20"/>
    <property type="match status" value="1"/>
</dbReference>
<evidence type="ECO:0000313" key="4">
    <source>
        <dbReference type="Proteomes" id="UP001470809"/>
    </source>
</evidence>